<proteinExistence type="predicted"/>
<dbReference type="Proteomes" id="UP001160483">
    <property type="component" value="Unassembled WGS sequence"/>
</dbReference>
<evidence type="ECO:0000313" key="1">
    <source>
        <dbReference type="EMBL" id="CAH0482985.1"/>
    </source>
</evidence>
<dbReference type="PANTHER" id="PTHR21581">
    <property type="entry name" value="D-ALANYL-D-ALANINE CARBOXYPEPTIDASE"/>
    <property type="match status" value="1"/>
</dbReference>
<sequence length="274" mass="30281">MLHMICSDKLRRHLQSIFLGKLHICRLSSVDRSPTHLAALQDLCGRTSSPGQQSQENVYNNLFGNSEKDATAKVHAGLAYLFADCCSVFGRYGESSRTVPRERIHLQMSDLTAAKKLFGGARYHTNQLKIGISNDTVVPAEVNTQVSTLSNSDAELFLDEDIVCSAVNNYAICSLYCCDVKAAIAALERMVRSNPQRFLNGVVVFNLSSLYDLQFDNATSKSRKEMSTIANLSTRQLIAFNRNVRCKCCLYFSLLSCSLPPLPSSLASSSSKWT</sequence>
<gene>
    <name evidence="1" type="ORF">PBS003_LOCUS9561</name>
</gene>
<evidence type="ECO:0000313" key="2">
    <source>
        <dbReference type="Proteomes" id="UP001160483"/>
    </source>
</evidence>
<organism evidence="1 2">
    <name type="scientific">Peronospora belbahrii</name>
    <dbReference type="NCBI Taxonomy" id="622444"/>
    <lineage>
        <taxon>Eukaryota</taxon>
        <taxon>Sar</taxon>
        <taxon>Stramenopiles</taxon>
        <taxon>Oomycota</taxon>
        <taxon>Peronosporomycetes</taxon>
        <taxon>Peronosporales</taxon>
        <taxon>Peronosporaceae</taxon>
        <taxon>Peronospora</taxon>
    </lineage>
</organism>
<reference evidence="1" key="1">
    <citation type="submission" date="2021-11" db="EMBL/GenBank/DDBJ databases">
        <authorList>
            <person name="Islam A."/>
            <person name="Islam S."/>
            <person name="Flora M.S."/>
            <person name="Rahman M."/>
            <person name="Ziaur R.M."/>
            <person name="Epstein J.H."/>
            <person name="Hassan M."/>
            <person name="Klassen M."/>
            <person name="Woodard K."/>
            <person name="Webb A."/>
            <person name="Webby R.J."/>
            <person name="El Zowalaty M.E."/>
        </authorList>
    </citation>
    <scope>NUCLEOTIDE SEQUENCE</scope>
    <source>
        <strain evidence="1">Pbs3</strain>
    </source>
</reference>
<dbReference type="AlphaFoldDB" id="A0AAU9LE28"/>
<dbReference type="PANTHER" id="PTHR21581:SF6">
    <property type="entry name" value="TRAFFICKING PROTEIN PARTICLE COMPLEX SUBUNIT 12"/>
    <property type="match status" value="1"/>
</dbReference>
<name>A0AAU9LE28_9STRA</name>
<protein>
    <submittedName>
        <fullName evidence="1">Uncharacterized protein</fullName>
    </submittedName>
</protein>
<dbReference type="EMBL" id="CAKKTJ010000336">
    <property type="protein sequence ID" value="CAH0482985.1"/>
    <property type="molecule type" value="Genomic_DNA"/>
</dbReference>
<accession>A0AAU9LE28</accession>
<comment type="caution">
    <text evidence="1">The sequence shown here is derived from an EMBL/GenBank/DDBJ whole genome shotgun (WGS) entry which is preliminary data.</text>
</comment>